<organism evidence="2 3">
    <name type="scientific">Haemonchus contortus</name>
    <name type="common">Barber pole worm</name>
    <dbReference type="NCBI Taxonomy" id="6289"/>
    <lineage>
        <taxon>Eukaryota</taxon>
        <taxon>Metazoa</taxon>
        <taxon>Ecdysozoa</taxon>
        <taxon>Nematoda</taxon>
        <taxon>Chromadorea</taxon>
        <taxon>Rhabditida</taxon>
        <taxon>Rhabditina</taxon>
        <taxon>Rhabditomorpha</taxon>
        <taxon>Strongyloidea</taxon>
        <taxon>Trichostrongylidae</taxon>
        <taxon>Haemonchus</taxon>
    </lineage>
</organism>
<dbReference type="Proteomes" id="UP000025227">
    <property type="component" value="Unplaced"/>
</dbReference>
<name>A0A7I4YB39_HAECO</name>
<dbReference type="AlphaFoldDB" id="A0A7I4YB39"/>
<evidence type="ECO:0000313" key="3">
    <source>
        <dbReference type="WBParaSite" id="HCON_00079390-00001"/>
    </source>
</evidence>
<evidence type="ECO:0000256" key="1">
    <source>
        <dbReference type="SAM" id="MobiDB-lite"/>
    </source>
</evidence>
<feature type="region of interest" description="Disordered" evidence="1">
    <location>
        <begin position="81"/>
        <end position="100"/>
    </location>
</feature>
<dbReference type="WBParaSite" id="HCON_00079390-00001">
    <property type="protein sequence ID" value="HCON_00079390-00001"/>
    <property type="gene ID" value="HCON_00079390"/>
</dbReference>
<evidence type="ECO:0000313" key="2">
    <source>
        <dbReference type="Proteomes" id="UP000025227"/>
    </source>
</evidence>
<reference evidence="3" key="1">
    <citation type="submission" date="2020-12" db="UniProtKB">
        <authorList>
            <consortium name="WormBaseParasite"/>
        </authorList>
    </citation>
    <scope>IDENTIFICATION</scope>
    <source>
        <strain evidence="3">MHco3</strain>
    </source>
</reference>
<keyword evidence="2" id="KW-1185">Reference proteome</keyword>
<dbReference type="OMA" id="PPTVACM"/>
<sequence>MVKSQKAFFTVSSSRIVYADGIALLAEAREKLQGKLQEWRMLKENGLRLNVKKSKDSDNFLKSEECTKSIADGLGELMRGYRTSNTEGPARPPTVACMKP</sequence>
<protein>
    <submittedName>
        <fullName evidence="3">Resolvase/invertase-type recombinase catalytic domain-containing protein</fullName>
    </submittedName>
</protein>
<proteinExistence type="predicted"/>
<accession>A0A7I4YB39</accession>
<dbReference type="OrthoDB" id="5849210at2759"/>